<evidence type="ECO:0000313" key="2">
    <source>
        <dbReference type="Proteomes" id="UP000076154"/>
    </source>
</evidence>
<organism evidence="1 2">
    <name type="scientific">Hypsizygus marmoreus</name>
    <name type="common">White beech mushroom</name>
    <name type="synonym">Agaricus marmoreus</name>
    <dbReference type="NCBI Taxonomy" id="39966"/>
    <lineage>
        <taxon>Eukaryota</taxon>
        <taxon>Fungi</taxon>
        <taxon>Dikarya</taxon>
        <taxon>Basidiomycota</taxon>
        <taxon>Agaricomycotina</taxon>
        <taxon>Agaricomycetes</taxon>
        <taxon>Agaricomycetidae</taxon>
        <taxon>Agaricales</taxon>
        <taxon>Tricholomatineae</taxon>
        <taxon>Lyophyllaceae</taxon>
        <taxon>Hypsizygus</taxon>
    </lineage>
</organism>
<evidence type="ECO:0000313" key="1">
    <source>
        <dbReference type="EMBL" id="RDB20593.1"/>
    </source>
</evidence>
<dbReference type="EMBL" id="LUEZ02000058">
    <property type="protein sequence ID" value="RDB20593.1"/>
    <property type="molecule type" value="Genomic_DNA"/>
</dbReference>
<dbReference type="Proteomes" id="UP000076154">
    <property type="component" value="Unassembled WGS sequence"/>
</dbReference>
<keyword evidence="2" id="KW-1185">Reference proteome</keyword>
<reference evidence="1" key="1">
    <citation type="submission" date="2018-04" db="EMBL/GenBank/DDBJ databases">
        <title>Whole genome sequencing of Hypsizygus marmoreus.</title>
        <authorList>
            <person name="Choi I.-G."/>
            <person name="Min B."/>
            <person name="Kim J.-G."/>
            <person name="Kim S."/>
            <person name="Oh Y.-L."/>
            <person name="Kong W.-S."/>
            <person name="Park H."/>
            <person name="Jeong J."/>
            <person name="Song E.-S."/>
        </authorList>
    </citation>
    <scope>NUCLEOTIDE SEQUENCE [LARGE SCALE GENOMIC DNA]</scope>
    <source>
        <strain evidence="1">51987-8</strain>
    </source>
</reference>
<sequence length="382" mass="43916">MATILPPVLSTQANAQHRNVFLWSTHDAHICMSWRVDEFNEITITTMYRWFDAVKKDSSYERFYGAELESIYPVDVKRDDAPLSYIVRQKGPRLLRNSKAVLMAGHYGLYEPGREIPSVLRLLLDMEASFAMYGVELGQSDPPLAAFTTLSSTLSHAALLRDQQCMLTGIPPAASDPLQVTWIVPPQMCYLLAEDRHERNQLDRGIAEEEKKYQICQLAMVLENCLTMTKDVAVLFKQNKVGIDVDDNYKIICFDMRDGDTMCLKTHFKPPFAQSGLIEKLLRAHFVRCLTTNTCDGDVRDDFPEEATKDFLDRVEFYEIADELDLNELQMKVFRKEWDTGLGKVIQQWVRERGEFEEKDGVIWNDIRTGEDERLTGSKLYA</sequence>
<proteinExistence type="predicted"/>
<accession>A0A369JLK8</accession>
<dbReference type="AlphaFoldDB" id="A0A369JLK8"/>
<comment type="caution">
    <text evidence="1">The sequence shown here is derived from an EMBL/GenBank/DDBJ whole genome shotgun (WGS) entry which is preliminary data.</text>
</comment>
<protein>
    <recommendedName>
        <fullName evidence="3">HNH nuclease domain-containing protein</fullName>
    </recommendedName>
</protein>
<gene>
    <name evidence="1" type="ORF">Hypma_012127</name>
</gene>
<evidence type="ECO:0008006" key="3">
    <source>
        <dbReference type="Google" id="ProtNLM"/>
    </source>
</evidence>
<dbReference type="InParanoid" id="A0A369JLK8"/>
<name>A0A369JLK8_HYPMA</name>
<dbReference type="OrthoDB" id="3263651at2759"/>